<organism evidence="7 8">
    <name type="scientific">Actinacidiphila reveromycinica</name>
    <dbReference type="NCBI Taxonomy" id="659352"/>
    <lineage>
        <taxon>Bacteria</taxon>
        <taxon>Bacillati</taxon>
        <taxon>Actinomycetota</taxon>
        <taxon>Actinomycetes</taxon>
        <taxon>Kitasatosporales</taxon>
        <taxon>Streptomycetaceae</taxon>
        <taxon>Actinacidiphila</taxon>
    </lineage>
</organism>
<feature type="domain" description="HTH tetR-type" evidence="6">
    <location>
        <begin position="29"/>
        <end position="89"/>
    </location>
</feature>
<reference evidence="7 8" key="4">
    <citation type="journal article" date="2020" name="Sci. Rep.">
        <title>beta-carboline chemical signals induce reveromycin production through a LuxR family regulator in Streptomyces sp. SN-593.</title>
        <authorList>
            <person name="Panthee S."/>
            <person name="Kito N."/>
            <person name="Hayashi T."/>
            <person name="Shimizu T."/>
            <person name="Ishikawa J."/>
            <person name="Hamamoto H."/>
            <person name="Osada H."/>
            <person name="Takahashi S."/>
        </authorList>
    </citation>
    <scope>NUCLEOTIDE SEQUENCE [LARGE SCALE GENOMIC DNA]</scope>
    <source>
        <strain evidence="7 8">SN-593</strain>
    </source>
</reference>
<dbReference type="RefSeq" id="WP_237405181.1">
    <property type="nucleotide sequence ID" value="NZ_AP018365.1"/>
</dbReference>
<evidence type="ECO:0000259" key="6">
    <source>
        <dbReference type="PROSITE" id="PS50977"/>
    </source>
</evidence>
<dbReference type="Pfam" id="PF02909">
    <property type="entry name" value="TetR_C_1"/>
    <property type="match status" value="1"/>
</dbReference>
<name>A0A7U3VT29_9ACTN</name>
<dbReference type="SUPFAM" id="SSF46689">
    <property type="entry name" value="Homeodomain-like"/>
    <property type="match status" value="1"/>
</dbReference>
<dbReference type="EMBL" id="AP018365">
    <property type="protein sequence ID" value="BBB02305.1"/>
    <property type="molecule type" value="Genomic_DNA"/>
</dbReference>
<sequence>MTGNSEPPPPRRTQARPAAVRAPRTPRLGRPPQVDREAIVRAAVAVGFGKLGMSTVAQRLGTKHSTLYRYFATRDELVAATVDAVVAETDWPEPSGSWRPDLAAYAWTTYRLLERYPGLAAHIVSLRGTSAAYGRVNERVVTHLVDLGFSAESAILAHDVVHEQVLMFFLAGQGGEGDEGATTPQRAAELRRELLPDALEEVDPRLREALTGIVRGEPGGWFARKLEVLLDGLAGLAPEAA</sequence>
<dbReference type="InterPro" id="IPR050109">
    <property type="entry name" value="HTH-type_TetR-like_transc_reg"/>
</dbReference>
<dbReference type="PANTHER" id="PTHR30055:SF151">
    <property type="entry name" value="TRANSCRIPTIONAL REGULATORY PROTEIN"/>
    <property type="match status" value="1"/>
</dbReference>
<feature type="compositionally biased region" description="Low complexity" evidence="5">
    <location>
        <begin position="15"/>
        <end position="26"/>
    </location>
</feature>
<dbReference type="Pfam" id="PF00440">
    <property type="entry name" value="TetR_N"/>
    <property type="match status" value="1"/>
</dbReference>
<dbReference type="PANTHER" id="PTHR30055">
    <property type="entry name" value="HTH-TYPE TRANSCRIPTIONAL REGULATOR RUTR"/>
    <property type="match status" value="1"/>
</dbReference>
<evidence type="ECO:0000256" key="4">
    <source>
        <dbReference type="PROSITE-ProRule" id="PRU00335"/>
    </source>
</evidence>
<keyword evidence="1" id="KW-0805">Transcription regulation</keyword>
<dbReference type="GO" id="GO:0000976">
    <property type="term" value="F:transcription cis-regulatory region binding"/>
    <property type="evidence" value="ECO:0007669"/>
    <property type="project" value="TreeGrafter"/>
</dbReference>
<dbReference type="InterPro" id="IPR001647">
    <property type="entry name" value="HTH_TetR"/>
</dbReference>
<reference evidence="7 8" key="1">
    <citation type="journal article" date="2010" name="J. Bacteriol.">
        <title>Biochemical characterization of a novel indole prenyltransferase from Streptomyces sp. SN-593.</title>
        <authorList>
            <person name="Takahashi S."/>
            <person name="Takagi H."/>
            <person name="Toyoda A."/>
            <person name="Uramoto M."/>
            <person name="Nogawa T."/>
            <person name="Ueki M."/>
            <person name="Sakaki Y."/>
            <person name="Osada H."/>
        </authorList>
    </citation>
    <scope>NUCLEOTIDE SEQUENCE [LARGE SCALE GENOMIC DNA]</scope>
    <source>
        <strain evidence="7 8">SN-593</strain>
    </source>
</reference>
<evidence type="ECO:0000256" key="3">
    <source>
        <dbReference type="ARBA" id="ARBA00023163"/>
    </source>
</evidence>
<dbReference type="AlphaFoldDB" id="A0A7U3VT29"/>
<reference evidence="7 8" key="3">
    <citation type="journal article" date="2011" name="Nat. Chem. Biol.">
        <title>Reveromycin A biosynthesis uses RevG and RevJ for stereospecific spiroacetal formation.</title>
        <authorList>
            <person name="Takahashi S."/>
            <person name="Toyoda A."/>
            <person name="Sekiyama Y."/>
            <person name="Takagi H."/>
            <person name="Nogawa T."/>
            <person name="Uramoto M."/>
            <person name="Suzuki R."/>
            <person name="Koshino H."/>
            <person name="Kumano T."/>
            <person name="Panthee S."/>
            <person name="Dairi T."/>
            <person name="Ishikawa J."/>
            <person name="Ikeda H."/>
            <person name="Sakaki Y."/>
            <person name="Osada H."/>
        </authorList>
    </citation>
    <scope>NUCLEOTIDE SEQUENCE [LARGE SCALE GENOMIC DNA]</scope>
    <source>
        <strain evidence="7 8">SN-593</strain>
    </source>
</reference>
<gene>
    <name evidence="7" type="ORF">RVR_10187</name>
</gene>
<protein>
    <submittedName>
        <fullName evidence="7">Putative TetR family transcriptional regulator</fullName>
    </submittedName>
</protein>
<dbReference type="SUPFAM" id="SSF48498">
    <property type="entry name" value="Tetracyclin repressor-like, C-terminal domain"/>
    <property type="match status" value="1"/>
</dbReference>
<evidence type="ECO:0000313" key="8">
    <source>
        <dbReference type="Proteomes" id="UP000595703"/>
    </source>
</evidence>
<keyword evidence="2 4" id="KW-0238">DNA-binding</keyword>
<proteinExistence type="predicted"/>
<keyword evidence="3" id="KW-0804">Transcription</keyword>
<dbReference type="Gene3D" id="1.10.10.60">
    <property type="entry name" value="Homeodomain-like"/>
    <property type="match status" value="1"/>
</dbReference>
<feature type="compositionally biased region" description="Pro residues" evidence="5">
    <location>
        <begin position="1"/>
        <end position="11"/>
    </location>
</feature>
<dbReference type="GO" id="GO:0003700">
    <property type="term" value="F:DNA-binding transcription factor activity"/>
    <property type="evidence" value="ECO:0007669"/>
    <property type="project" value="TreeGrafter"/>
</dbReference>
<accession>A0A7U3VT29</accession>
<dbReference type="PROSITE" id="PS50977">
    <property type="entry name" value="HTH_TETR_2"/>
    <property type="match status" value="1"/>
</dbReference>
<dbReference type="InterPro" id="IPR004111">
    <property type="entry name" value="Repressor_TetR_C"/>
</dbReference>
<evidence type="ECO:0000256" key="5">
    <source>
        <dbReference type="SAM" id="MobiDB-lite"/>
    </source>
</evidence>
<reference evidence="7 8" key="2">
    <citation type="journal article" date="2011" name="J. Antibiot.">
        <title>Furaquinocins I and J: novel polyketide isoprenoid hybrid compounds from Streptomyces reveromyceticus SN-593.</title>
        <authorList>
            <person name="Panthee S."/>
            <person name="Takahashi S."/>
            <person name="Takagi H."/>
            <person name="Nogawa T."/>
            <person name="Oowada E."/>
            <person name="Uramoto M."/>
            <person name="Osada H."/>
        </authorList>
    </citation>
    <scope>NUCLEOTIDE SEQUENCE [LARGE SCALE GENOMIC DNA]</scope>
    <source>
        <strain evidence="7 8">SN-593</strain>
    </source>
</reference>
<keyword evidence="8" id="KW-1185">Reference proteome</keyword>
<dbReference type="InterPro" id="IPR036271">
    <property type="entry name" value="Tet_transcr_reg_TetR-rel_C_sf"/>
</dbReference>
<dbReference type="GO" id="GO:0045892">
    <property type="term" value="P:negative regulation of DNA-templated transcription"/>
    <property type="evidence" value="ECO:0007669"/>
    <property type="project" value="InterPro"/>
</dbReference>
<feature type="DNA-binding region" description="H-T-H motif" evidence="4">
    <location>
        <begin position="52"/>
        <end position="71"/>
    </location>
</feature>
<feature type="region of interest" description="Disordered" evidence="5">
    <location>
        <begin position="1"/>
        <end position="31"/>
    </location>
</feature>
<dbReference type="Proteomes" id="UP000595703">
    <property type="component" value="Chromosome"/>
</dbReference>
<evidence type="ECO:0000313" key="7">
    <source>
        <dbReference type="EMBL" id="BBB02305.1"/>
    </source>
</evidence>
<dbReference type="InterPro" id="IPR009057">
    <property type="entry name" value="Homeodomain-like_sf"/>
</dbReference>
<dbReference type="KEGG" id="arev:RVR_10187"/>
<evidence type="ECO:0000256" key="2">
    <source>
        <dbReference type="ARBA" id="ARBA00023125"/>
    </source>
</evidence>
<dbReference type="Gene3D" id="1.10.357.10">
    <property type="entry name" value="Tetracycline Repressor, domain 2"/>
    <property type="match status" value="1"/>
</dbReference>
<evidence type="ECO:0000256" key="1">
    <source>
        <dbReference type="ARBA" id="ARBA00023015"/>
    </source>
</evidence>